<proteinExistence type="inferred from homology"/>
<dbReference type="GO" id="GO:0044539">
    <property type="term" value="P:long-chain fatty acid import into cell"/>
    <property type="evidence" value="ECO:0007669"/>
    <property type="project" value="TreeGrafter"/>
</dbReference>
<comment type="similarity">
    <text evidence="1">Belongs to the ATP-dependent AMP-binding enzyme family.</text>
</comment>
<name>A0A2I0LHB6_COLLI</name>
<accession>A0A2I0LHB6</accession>
<comment type="caution">
    <text evidence="3">The sequence shown here is derived from an EMBL/GenBank/DDBJ whole genome shotgun (WGS) entry which is preliminary data.</text>
</comment>
<dbReference type="InParanoid" id="A0A2I0LHB6"/>
<dbReference type="GO" id="GO:0004467">
    <property type="term" value="F:long-chain fatty acid-CoA ligase activity"/>
    <property type="evidence" value="ECO:0007669"/>
    <property type="project" value="TreeGrafter"/>
</dbReference>
<reference evidence="3 4" key="1">
    <citation type="journal article" date="2013" name="Science">
        <title>Genomic diversity and evolution of the head crest in the rock pigeon.</title>
        <authorList>
            <person name="Shapiro M.D."/>
            <person name="Kronenberg Z."/>
            <person name="Li C."/>
            <person name="Domyan E.T."/>
            <person name="Pan H."/>
            <person name="Campbell M."/>
            <person name="Tan H."/>
            <person name="Huff C.D."/>
            <person name="Hu H."/>
            <person name="Vickrey A.I."/>
            <person name="Nielsen S.C."/>
            <person name="Stringham S.A."/>
            <person name="Hu H."/>
            <person name="Willerslev E."/>
            <person name="Gilbert M.T."/>
            <person name="Yandell M."/>
            <person name="Zhang G."/>
            <person name="Wang J."/>
        </authorList>
    </citation>
    <scope>NUCLEOTIDE SEQUENCE [LARGE SCALE GENOMIC DNA]</scope>
    <source>
        <tissue evidence="3">Blood</tissue>
    </source>
</reference>
<dbReference type="SUPFAM" id="SSF56801">
    <property type="entry name" value="Acetyl-CoA synthetase-like"/>
    <property type="match status" value="1"/>
</dbReference>
<dbReference type="Proteomes" id="UP000053872">
    <property type="component" value="Unassembled WGS sequence"/>
</dbReference>
<dbReference type="PANTHER" id="PTHR43107:SF4">
    <property type="entry name" value="LONG-CHAIN FATTY ACID TRANSPORT PROTEIN 2"/>
    <property type="match status" value="1"/>
</dbReference>
<dbReference type="AlphaFoldDB" id="A0A2I0LHB6"/>
<evidence type="ECO:0000313" key="4">
    <source>
        <dbReference type="Proteomes" id="UP000053872"/>
    </source>
</evidence>
<evidence type="ECO:0000256" key="2">
    <source>
        <dbReference type="ARBA" id="ARBA00022598"/>
    </source>
</evidence>
<dbReference type="GO" id="GO:0008206">
    <property type="term" value="P:bile acid metabolic process"/>
    <property type="evidence" value="ECO:0007669"/>
    <property type="project" value="TreeGrafter"/>
</dbReference>
<gene>
    <name evidence="3" type="ORF">A306_00015332</name>
</gene>
<organism evidence="3 4">
    <name type="scientific">Columba livia</name>
    <name type="common">Rock dove</name>
    <dbReference type="NCBI Taxonomy" id="8932"/>
    <lineage>
        <taxon>Eukaryota</taxon>
        <taxon>Metazoa</taxon>
        <taxon>Chordata</taxon>
        <taxon>Craniata</taxon>
        <taxon>Vertebrata</taxon>
        <taxon>Euteleostomi</taxon>
        <taxon>Archelosauria</taxon>
        <taxon>Archosauria</taxon>
        <taxon>Dinosauria</taxon>
        <taxon>Saurischia</taxon>
        <taxon>Theropoda</taxon>
        <taxon>Coelurosauria</taxon>
        <taxon>Aves</taxon>
        <taxon>Neognathae</taxon>
        <taxon>Neoaves</taxon>
        <taxon>Columbimorphae</taxon>
        <taxon>Columbiformes</taxon>
        <taxon>Columbidae</taxon>
        <taxon>Columba</taxon>
    </lineage>
</organism>
<dbReference type="KEGG" id="clv:102094881"/>
<dbReference type="STRING" id="8932.A0A2I0LHB6"/>
<dbReference type="GO" id="GO:0005886">
    <property type="term" value="C:plasma membrane"/>
    <property type="evidence" value="ECO:0007669"/>
    <property type="project" value="TreeGrafter"/>
</dbReference>
<keyword evidence="4" id="KW-1185">Reference proteome</keyword>
<evidence type="ECO:0000313" key="3">
    <source>
        <dbReference type="EMBL" id="PKK16819.1"/>
    </source>
</evidence>
<sequence>MATKNRMGLGWASTMVPWPPRTEWDLVGPAQWSHGHQAQNGTRLPQTSVWWHVGPAQRSGGHQDVSLLPAGCEGRCGMAAVRLRPGRAFDGKQLYGVTSAALPAYAAPRFLRIQDSLEVTGTFKQRKTQLVRDGFDPGAIADPLFIRDDSAASYVPLTHDTFAAILDGKLNL</sequence>
<keyword evidence="2" id="KW-0436">Ligase</keyword>
<dbReference type="GO" id="GO:0005324">
    <property type="term" value="F:long-chain fatty acid transmembrane transporter activity"/>
    <property type="evidence" value="ECO:0007669"/>
    <property type="project" value="TreeGrafter"/>
</dbReference>
<evidence type="ECO:0000256" key="1">
    <source>
        <dbReference type="ARBA" id="ARBA00006432"/>
    </source>
</evidence>
<protein>
    <submittedName>
        <fullName evidence="3">Bile acyl-CoA synthetase-like</fullName>
    </submittedName>
</protein>
<dbReference type="OrthoDB" id="288590at2759"/>
<dbReference type="EMBL" id="AKCR02000766">
    <property type="protein sequence ID" value="PKK16819.1"/>
    <property type="molecule type" value="Genomic_DNA"/>
</dbReference>
<dbReference type="PANTHER" id="PTHR43107">
    <property type="entry name" value="LONG-CHAIN FATTY ACID TRANSPORT PROTEIN"/>
    <property type="match status" value="1"/>
</dbReference>
<dbReference type="GO" id="GO:0005789">
    <property type="term" value="C:endoplasmic reticulum membrane"/>
    <property type="evidence" value="ECO:0007669"/>
    <property type="project" value="TreeGrafter"/>
</dbReference>